<reference evidence="2 3" key="1">
    <citation type="journal article" date="2019" name="Nature">
        <title>A new antibiotic selectively kills Gram-negative pathogens.</title>
        <authorList>
            <person name="Imai Y."/>
            <person name="Meyer K.J."/>
            <person name="Iinishi A."/>
            <person name="Favre-Godal Q."/>
            <person name="Green R."/>
            <person name="Manuse S."/>
            <person name="Caboni M."/>
            <person name="Mori M."/>
            <person name="Niles S."/>
            <person name="Ghiglieri M."/>
            <person name="Honrao C."/>
            <person name="Ma X."/>
            <person name="Guo J.J."/>
            <person name="Makriyannis A."/>
            <person name="Linares-Otoya L."/>
            <person name="Boehringer N."/>
            <person name="Wuisan Z.G."/>
            <person name="Kaur H."/>
            <person name="Wu R."/>
            <person name="Mateus A."/>
            <person name="Typas A."/>
            <person name="Savitski M.M."/>
            <person name="Espinoza J.L."/>
            <person name="O'Rourke A."/>
            <person name="Nelson K.E."/>
            <person name="Hiller S."/>
            <person name="Noinaj N."/>
            <person name="Schaeberle T.F."/>
            <person name="D'Onofrio A."/>
            <person name="Lewis K."/>
        </authorList>
    </citation>
    <scope>NUCLEOTIDE SEQUENCE [LARGE SCALE GENOMIC DNA]</scope>
    <source>
        <strain evidence="2 3">HGB 1456</strain>
    </source>
</reference>
<accession>A0A7C9GS65</accession>
<name>A0A7C9GS65_9GAMM</name>
<evidence type="ECO:0000256" key="1">
    <source>
        <dbReference type="SAM" id="MobiDB-lite"/>
    </source>
</evidence>
<dbReference type="Proteomes" id="UP000481739">
    <property type="component" value="Unassembled WGS sequence"/>
</dbReference>
<proteinExistence type="predicted"/>
<protein>
    <submittedName>
        <fullName evidence="2">Uncharacterized protein</fullName>
    </submittedName>
</protein>
<dbReference type="AlphaFoldDB" id="A0A7C9GS65"/>
<evidence type="ECO:0000313" key="2">
    <source>
        <dbReference type="EMBL" id="MQL50350.1"/>
    </source>
</evidence>
<dbReference type="RefSeq" id="WP_152964036.1">
    <property type="nucleotide sequence ID" value="NZ_CAWOZU010000006.1"/>
</dbReference>
<organism evidence="2 3">
    <name type="scientific">Photorhabdus khanii</name>
    <dbReference type="NCBI Taxonomy" id="1004150"/>
    <lineage>
        <taxon>Bacteria</taxon>
        <taxon>Pseudomonadati</taxon>
        <taxon>Pseudomonadota</taxon>
        <taxon>Gammaproteobacteria</taxon>
        <taxon>Enterobacterales</taxon>
        <taxon>Morganellaceae</taxon>
        <taxon>Photorhabdus</taxon>
    </lineage>
</organism>
<feature type="region of interest" description="Disordered" evidence="1">
    <location>
        <begin position="250"/>
        <end position="273"/>
    </location>
</feature>
<comment type="caution">
    <text evidence="2">The sequence shown here is derived from an EMBL/GenBank/DDBJ whole genome shotgun (WGS) entry which is preliminary data.</text>
</comment>
<evidence type="ECO:0000313" key="3">
    <source>
        <dbReference type="Proteomes" id="UP000481739"/>
    </source>
</evidence>
<dbReference type="EMBL" id="WHZZ01000015">
    <property type="protein sequence ID" value="MQL50350.1"/>
    <property type="molecule type" value="Genomic_DNA"/>
</dbReference>
<gene>
    <name evidence="2" type="ORF">GEA64_21395</name>
</gene>
<sequence length="599" mass="66951">MSYTYNSHGIWNADLTVTYGDVFYVTPDDHAKNSNLTTGDYYLALYDGPIIAYPASGQSDAHWKYVPASSAPWVDVNNVRLDTDMGETATIFANGLQMTPVYVYFTLGDDSGKMTIDSLTALAYQNTTLIDYNTGKPLTRVDFIDPDHRVPTNGWYFCTKANDFVTTNANRGSNYKDVTAASLIFYVACQSRSQTAKKIGASIQPSGAPDPFLDSLYGKFHSSVSITAMDTPSTKAGSSVESVAAVAPWVSVDPSPQPHPGQGSDDGSDYAKGPNYKNLWRQNNFIIRPMLNGAPAKIQEVRLYDNTEKKVNFNDSRYHIYSDSTRNGFNTRCYIFNVNAKNNTPVPILGNVGGTLSNVSWTDAVCITWLTQYFPVSMWESDTTKPVSVEIIDVHGNSYYFAPVLPHKISYNRILNIVSNAGNDPSQLIIFGKKAAERPNYDSPTSVNYFNIYETKKNMYLRYDSDHHHYILQTKTNGDRAQWYFTNTSSTAVYNMNIRNNANRIPVTKDKPQTDWMTHEGDIDIYTKSYLDKNHFFSTLLAAMLNPIWNASDGNQFQILSNAQGYDGWVRCDNDGPSRMRLGMTNGHSVSVFRFVPAG</sequence>